<gene>
    <name evidence="1" type="ORF">I4F81_011981</name>
</gene>
<proteinExistence type="predicted"/>
<dbReference type="Proteomes" id="UP000798662">
    <property type="component" value="Chromosome 3"/>
</dbReference>
<accession>A0ACC3CH30</accession>
<sequence>MAPHGVASTATPSAGGYAATTNGHGGTAMAGALTAAPAAAPAEASATPPSAVPSAPTRRKRKRVWGGAAASTAAAGATKPHTVLGSRGDNGAARGASPREDRPPPPASSDIVDLTTPTPPASPTGGVSGSEHRRGSGRGVEDGDKLVTAMPPGIVKSTLVMAQTAAARAPSEWGGEYGAGAASTAAYTSPVTPDLGGPSSARDPDGGPGRAGESAGASSGRHGQRRTYQPNARALSPVFDGFDVASRSRSSSPLPGQAQAPSQRTESTDSAFASSPLQDKSQLVHGPGNEESSAAADDKDDESWQGPSGAVDAAASEQASPPRRSRRSATKAKTKSDAAAAVSTPRRTTRSAAKAKAKSRAVAVASEPVCLDLCTPSPPNELSEAPDVVPLLSDSEDVSLAGGGTAVGDRSPSPPVEADASRRRHGLRGTVSAAAPDLAARLATALPSSAGPVVDGGAATEEIEPQRAAISGRRRAQSPPIGRSEPPVVIRSRRRWHDVAGDMSVPTPRSASMSPTDGPAVNDAAIAVEIEAQTVAAAGERLAESVPVVRSVLPVRTGPRRRRDDVAGNASIATTSSASPPATGMPAVNDAAAAVEMDIEPETAVSAGERDVESARVAHAVPPLGIRRRRRGHIVGGAAHSSTPLSGSPPTTDGHAVNDSAAAVDIGSHTVAITGERPAESAPVAPTALSVKIRLTPGIHDVDRDAPVATPPGSQPGGRAADEAVAVEAVELGLTTTAAAEVPPVPSPMTFSAEPRTGRLAVAPAVEQPETILPEAAETELQAPLIIQLDLSAEPLRSGPTAEPAVQLLPMPPAPDDPPEPLPMLFAAPWAVQPDSSDPALGAREIVAPVLPAYTAADANGSFTDVPVAGDAGDTDNAGDADIAGDAGSAAVALPGVVDPFTPAEVSAAVEVQGVLRGPSIPVWEPCIEEQHAVWFIVPNDLSTEEIHSAGGLSPGSYQYTLDRTEATLPSDVTAAAAAAGARTAATMAEYERALAAAASARAAVAARASAPRASGTSDAHTTAAGAQAAAGAPGAPTPAAASGATAAAGALGSQAVSPPSGAAAPLSLPVPLNVEVEQRTARPAPPSSMSARPDTDAATGSSGTRRSAPTVAASRRPPTTASTGRGAVSFGPRGPRPPLAEMQASLAARLARDAAAFSGVHYGGATAAMPSARPAREAVAPPRMRSVNVFSPDEAPASPAEVHHDSTVSREDGAPALSADLHRSNVAVPEDEPVPGSRLDGSSPVTVASPSRDQSPCSEQESDCAPGSSTSCASSAEGEASDVDEMYDSTWHSAFLHKDLPGDLDFEPLPTAVQCRETYDCDVDGGLGMWVHAQRVHALVCAAITSTSVVVVSIAVALVVALVFALPVAFAVTAAVPATVLPVIEAAHFLAATVAVATALAATVVLTVCIVLALPAPVAPAITVTVTVAVPCAAGAFPTAAAVAFAVSAAVTVAVFRAVAVAVSPAVAVAVSRAVAVAVSAAITFPAQAPSFELP</sequence>
<name>A0ACC3CH30_PYRYE</name>
<organism evidence="1 2">
    <name type="scientific">Pyropia yezoensis</name>
    <name type="common">Susabi-nori</name>
    <name type="synonym">Porphyra yezoensis</name>
    <dbReference type="NCBI Taxonomy" id="2788"/>
    <lineage>
        <taxon>Eukaryota</taxon>
        <taxon>Rhodophyta</taxon>
        <taxon>Bangiophyceae</taxon>
        <taxon>Bangiales</taxon>
        <taxon>Bangiaceae</taxon>
        <taxon>Pyropia</taxon>
    </lineage>
</organism>
<reference evidence="1" key="1">
    <citation type="submission" date="2019-11" db="EMBL/GenBank/DDBJ databases">
        <title>Nori genome reveals adaptations in red seaweeds to the harsh intertidal environment.</title>
        <authorList>
            <person name="Wang D."/>
            <person name="Mao Y."/>
        </authorList>
    </citation>
    <scope>NUCLEOTIDE SEQUENCE</scope>
    <source>
        <tissue evidence="1">Gametophyte</tissue>
    </source>
</reference>
<dbReference type="EMBL" id="CM020620">
    <property type="protein sequence ID" value="KAK1869505.1"/>
    <property type="molecule type" value="Genomic_DNA"/>
</dbReference>
<keyword evidence="2" id="KW-1185">Reference proteome</keyword>
<protein>
    <submittedName>
        <fullName evidence="1">Uncharacterized protein</fullName>
    </submittedName>
</protein>
<evidence type="ECO:0000313" key="1">
    <source>
        <dbReference type="EMBL" id="KAK1869505.1"/>
    </source>
</evidence>
<comment type="caution">
    <text evidence="1">The sequence shown here is derived from an EMBL/GenBank/DDBJ whole genome shotgun (WGS) entry which is preliminary data.</text>
</comment>
<evidence type="ECO:0000313" key="2">
    <source>
        <dbReference type="Proteomes" id="UP000798662"/>
    </source>
</evidence>